<proteinExistence type="predicted"/>
<dbReference type="RefSeq" id="WP_185664137.1">
    <property type="nucleotide sequence ID" value="NZ_JACLAW010000007.1"/>
</dbReference>
<keyword evidence="2" id="KW-1185">Reference proteome</keyword>
<dbReference type="PROSITE" id="PS51354">
    <property type="entry name" value="GLUTAREDOXIN_2"/>
    <property type="match status" value="1"/>
</dbReference>
<dbReference type="InterPro" id="IPR011767">
    <property type="entry name" value="GLR_AS"/>
</dbReference>
<dbReference type="GO" id="GO:0016740">
    <property type="term" value="F:transferase activity"/>
    <property type="evidence" value="ECO:0007669"/>
    <property type="project" value="UniProtKB-KW"/>
</dbReference>
<sequence length="133" mass="14774">MTDFKPVLYLKAACPHCFRTRLFLLDSGQLDRFETREFVPGEASEAAVRAELAPHFAKPTYPTVQYAPGQFQNESADIIARYSEGLDPDRPLPVFRAWLDGIQPKLAKARSENKLLRAALDKAGANLPEGVDA</sequence>
<reference evidence="1 2" key="1">
    <citation type="submission" date="2020-08" db="EMBL/GenBank/DDBJ databases">
        <title>The genome sequence of type strain Novosphingobium flavum NBRC 111647.</title>
        <authorList>
            <person name="Liu Y."/>
        </authorList>
    </citation>
    <scope>NUCLEOTIDE SEQUENCE [LARGE SCALE GENOMIC DNA]</scope>
    <source>
        <strain evidence="1 2">NBRC 111647</strain>
    </source>
</reference>
<organism evidence="1 2">
    <name type="scientific">Novosphingobium flavum</name>
    <dbReference type="NCBI Taxonomy" id="1778672"/>
    <lineage>
        <taxon>Bacteria</taxon>
        <taxon>Pseudomonadati</taxon>
        <taxon>Pseudomonadota</taxon>
        <taxon>Alphaproteobacteria</taxon>
        <taxon>Sphingomonadales</taxon>
        <taxon>Sphingomonadaceae</taxon>
        <taxon>Novosphingobium</taxon>
    </lineage>
</organism>
<dbReference type="InterPro" id="IPR036249">
    <property type="entry name" value="Thioredoxin-like_sf"/>
</dbReference>
<keyword evidence="1" id="KW-0808">Transferase</keyword>
<dbReference type="Proteomes" id="UP000566813">
    <property type="component" value="Unassembled WGS sequence"/>
</dbReference>
<name>A0A7X1KLR3_9SPHN</name>
<evidence type="ECO:0000313" key="2">
    <source>
        <dbReference type="Proteomes" id="UP000566813"/>
    </source>
</evidence>
<protein>
    <submittedName>
        <fullName evidence="1">Glutathione S-transferase domain-containing protein</fullName>
    </submittedName>
</protein>
<comment type="caution">
    <text evidence="1">The sequence shown here is derived from an EMBL/GenBank/DDBJ whole genome shotgun (WGS) entry which is preliminary data.</text>
</comment>
<dbReference type="PROSITE" id="PS00195">
    <property type="entry name" value="GLUTAREDOXIN_1"/>
    <property type="match status" value="1"/>
</dbReference>
<accession>A0A7X1KLR3</accession>
<dbReference type="AlphaFoldDB" id="A0A7X1KLR3"/>
<dbReference type="EMBL" id="JACLAW010000007">
    <property type="protein sequence ID" value="MBC2665864.1"/>
    <property type="molecule type" value="Genomic_DNA"/>
</dbReference>
<gene>
    <name evidence="1" type="ORF">H7F51_10035</name>
</gene>
<dbReference type="SUPFAM" id="SSF52833">
    <property type="entry name" value="Thioredoxin-like"/>
    <property type="match status" value="1"/>
</dbReference>
<evidence type="ECO:0000313" key="1">
    <source>
        <dbReference type="EMBL" id="MBC2665864.1"/>
    </source>
</evidence>